<organism evidence="1 2">
    <name type="scientific">Carnobacterium iners</name>
    <dbReference type="NCBI Taxonomy" id="1073423"/>
    <lineage>
        <taxon>Bacteria</taxon>
        <taxon>Bacillati</taxon>
        <taxon>Bacillota</taxon>
        <taxon>Bacilli</taxon>
        <taxon>Lactobacillales</taxon>
        <taxon>Carnobacteriaceae</taxon>
        <taxon>Carnobacterium</taxon>
    </lineage>
</organism>
<accession>A0A1X7MVU8</accession>
<proteinExistence type="predicted"/>
<gene>
    <name evidence="1" type="ORF">SAMN04488700_1020</name>
</gene>
<dbReference type="AlphaFoldDB" id="A0A1X7MVU8"/>
<dbReference type="RefSeq" id="WP_085559216.1">
    <property type="nucleotide sequence ID" value="NZ_FOAH01000001.1"/>
</dbReference>
<keyword evidence="2" id="KW-1185">Reference proteome</keyword>
<name>A0A1X7MVU8_9LACT</name>
<protein>
    <submittedName>
        <fullName evidence="1">Uncharacterized protein</fullName>
    </submittedName>
</protein>
<dbReference type="EMBL" id="FXBJ01000002">
    <property type="protein sequence ID" value="SMH29000.1"/>
    <property type="molecule type" value="Genomic_DNA"/>
</dbReference>
<dbReference type="STRING" id="1073423.SAMN04488700_1020"/>
<reference evidence="1 2" key="1">
    <citation type="submission" date="2017-04" db="EMBL/GenBank/DDBJ databases">
        <authorList>
            <person name="Afonso C.L."/>
            <person name="Miller P.J."/>
            <person name="Scott M.A."/>
            <person name="Spackman E."/>
            <person name="Goraichik I."/>
            <person name="Dimitrov K.M."/>
            <person name="Suarez D.L."/>
            <person name="Swayne D.E."/>
        </authorList>
    </citation>
    <scope>NUCLEOTIDE SEQUENCE [LARGE SCALE GENOMIC DNA]</scope>
    <source>
        <strain evidence="1 2">LMG26642</strain>
    </source>
</reference>
<sequence>MEQVERSHYKEKIDKNSTIKFEALDSRILSKVIKVIKRNRESIKKIEKLMKNCIPTLEEQNQMYLKGANNRNLIKKSR</sequence>
<evidence type="ECO:0000313" key="2">
    <source>
        <dbReference type="Proteomes" id="UP000193435"/>
    </source>
</evidence>
<dbReference type="Proteomes" id="UP000193435">
    <property type="component" value="Unassembled WGS sequence"/>
</dbReference>
<evidence type="ECO:0000313" key="1">
    <source>
        <dbReference type="EMBL" id="SMH29000.1"/>
    </source>
</evidence>